<protein>
    <submittedName>
        <fullName evidence="1">Uncharacterized protein</fullName>
    </submittedName>
</protein>
<accession>A0AAV5TWG0</accession>
<organism evidence="1 2">
    <name type="scientific">Pristionchus entomophagus</name>
    <dbReference type="NCBI Taxonomy" id="358040"/>
    <lineage>
        <taxon>Eukaryota</taxon>
        <taxon>Metazoa</taxon>
        <taxon>Ecdysozoa</taxon>
        <taxon>Nematoda</taxon>
        <taxon>Chromadorea</taxon>
        <taxon>Rhabditida</taxon>
        <taxon>Rhabditina</taxon>
        <taxon>Diplogasteromorpha</taxon>
        <taxon>Diplogasteroidea</taxon>
        <taxon>Neodiplogasteridae</taxon>
        <taxon>Pristionchus</taxon>
    </lineage>
</organism>
<feature type="non-terminal residue" evidence="1">
    <location>
        <position position="1"/>
    </location>
</feature>
<evidence type="ECO:0000313" key="1">
    <source>
        <dbReference type="EMBL" id="GMS98885.1"/>
    </source>
</evidence>
<reference evidence="1" key="1">
    <citation type="submission" date="2023-10" db="EMBL/GenBank/DDBJ databases">
        <title>Genome assembly of Pristionchus species.</title>
        <authorList>
            <person name="Yoshida K."/>
            <person name="Sommer R.J."/>
        </authorList>
    </citation>
    <scope>NUCLEOTIDE SEQUENCE</scope>
    <source>
        <strain evidence="1">RS0144</strain>
    </source>
</reference>
<dbReference type="Proteomes" id="UP001432027">
    <property type="component" value="Unassembled WGS sequence"/>
</dbReference>
<dbReference type="AlphaFoldDB" id="A0AAV5TWG0"/>
<proteinExistence type="predicted"/>
<evidence type="ECO:0000313" key="2">
    <source>
        <dbReference type="Proteomes" id="UP001432027"/>
    </source>
</evidence>
<comment type="caution">
    <text evidence="1">The sequence shown here is derived from an EMBL/GenBank/DDBJ whole genome shotgun (WGS) entry which is preliminary data.</text>
</comment>
<keyword evidence="2" id="KW-1185">Reference proteome</keyword>
<sequence>ILKPTISVHPEYDNVYEAEGFNHTIPEASAITVMSARPFSLHSDVRDGEGLEQMSATMTGLDEILPIMHCWPLYFEYSVLQHSKFTMEVNGPIISVIWDINPFTQHDFPPVHISATIGITNQLSLDRSGWVGSPGAHGCPGKQPYRSSLYDLSTPIHAEITTDQPRSFMTMSGTNSDTLLLSDRDGGVFYRLGRMEDGNPTVANFHTKNLTINWTPNGTGNDYLIVQWDVTKPN</sequence>
<gene>
    <name evidence="1" type="ORF">PENTCL1PPCAC_21060</name>
</gene>
<name>A0AAV5TWG0_9BILA</name>
<dbReference type="EMBL" id="BTSX01000005">
    <property type="protein sequence ID" value="GMS98885.1"/>
    <property type="molecule type" value="Genomic_DNA"/>
</dbReference>